<keyword evidence="1" id="KW-0328">Glycosyltransferase</keyword>
<proteinExistence type="predicted"/>
<dbReference type="Pfam" id="PF13692">
    <property type="entry name" value="Glyco_trans_1_4"/>
    <property type="match status" value="1"/>
</dbReference>
<protein>
    <submittedName>
        <fullName evidence="1">Glycosyltransferase family 4 protein</fullName>
        <ecNumber evidence="1">2.4.-.-</ecNumber>
    </submittedName>
</protein>
<keyword evidence="2" id="KW-1185">Reference proteome</keyword>
<dbReference type="SUPFAM" id="SSF53756">
    <property type="entry name" value="UDP-Glycosyltransferase/glycogen phosphorylase"/>
    <property type="match status" value="2"/>
</dbReference>
<name>A0ABV5UG36_9PSEU</name>
<dbReference type="PANTHER" id="PTHR46656">
    <property type="entry name" value="PUTATIVE-RELATED"/>
    <property type="match status" value="1"/>
</dbReference>
<dbReference type="Proteomes" id="UP001589535">
    <property type="component" value="Unassembled WGS sequence"/>
</dbReference>
<dbReference type="RefSeq" id="WP_378205622.1">
    <property type="nucleotide sequence ID" value="NZ_JBHMBK010000051.1"/>
</dbReference>
<comment type="caution">
    <text evidence="1">The sequence shown here is derived from an EMBL/GenBank/DDBJ whole genome shotgun (WGS) entry which is preliminary data.</text>
</comment>
<dbReference type="EMBL" id="JBHMBK010000051">
    <property type="protein sequence ID" value="MFB9690357.1"/>
    <property type="molecule type" value="Genomic_DNA"/>
</dbReference>
<organism evidence="1 2">
    <name type="scientific">Amycolatopsis plumensis</name>
    <dbReference type="NCBI Taxonomy" id="236508"/>
    <lineage>
        <taxon>Bacteria</taxon>
        <taxon>Bacillati</taxon>
        <taxon>Actinomycetota</taxon>
        <taxon>Actinomycetes</taxon>
        <taxon>Pseudonocardiales</taxon>
        <taxon>Pseudonocardiaceae</taxon>
        <taxon>Amycolatopsis</taxon>
    </lineage>
</organism>
<reference evidence="1 2" key="1">
    <citation type="submission" date="2024-09" db="EMBL/GenBank/DDBJ databases">
        <authorList>
            <person name="Sun Q."/>
            <person name="Mori K."/>
        </authorList>
    </citation>
    <scope>NUCLEOTIDE SEQUENCE [LARGE SCALE GENOMIC DNA]</scope>
    <source>
        <strain evidence="1 2">JCM 13852</strain>
    </source>
</reference>
<dbReference type="GO" id="GO:0016757">
    <property type="term" value="F:glycosyltransferase activity"/>
    <property type="evidence" value="ECO:0007669"/>
    <property type="project" value="UniProtKB-KW"/>
</dbReference>
<dbReference type="CDD" id="cd03801">
    <property type="entry name" value="GT4_PimA-like"/>
    <property type="match status" value="2"/>
</dbReference>
<accession>A0ABV5UG36</accession>
<gene>
    <name evidence="1" type="ORF">ACFFTO_39810</name>
</gene>
<sequence length="789" mass="85704">MKASQRAVLWTPLPPQTSGIADYSHHLLEALAELTDVAAVTESPATARAPGGVPVLSPDEEAGGLPVYQIGNHAGVHAWIHRQAVARPGLVVLHDPSLLDLHAGLAGGVGTDEFRREVRYAHGPIWGHSHDPALLHGLPAIEVDGVKTLDHATLTMERRLVTGSRGVLVHDPHTAEFLRARYPGVPVHAVPHGANLLDEARRGPIRSALGWTDDQVVFGVFGSLAEHKRVTAAVLAFVELRRRWPNARLLIAGHAGVPSLLAQLRETIDRSGFAQSVHFELSPAESRFDDLVLASDAVLSLRWPTAGETSGTMMRAFGAGRVVLTSDLPQHRHFDASFCWTVPTEPAGEAAELYRLLERAVLWPEELRAAGKLAREWVREHATWSIAAQGYAAAIEAGHGVVAPVPVVRRPGVNVFADVRATTGLSESARRHVQALAAAGANLTFTEFNSQAPYRSIPVPPDIAALRRGKEFDVDLWIVNVNEWQLIPEHALDRYTIGLWAWELPEPPVHAMPHLPGIDELWVLSSFVSDSFRTVTDIPITVVPSVVPQAPAIAGNRAKFDLPETGPIVLFTFSASSSDARKNPWAVIEAFRRAFPAEDRGTKAHLVLKANNLERFPELDTVLSAAVASVNGTLLRREMSRDDMDTLLATCDVYTSLHRSEGFGLGMAEAMAMGKAVVATGFGGNIDFMPPGSAAVVGYDVRPISKHDHRFGAEFGDWYTVGQLWAEPDIDQAARWLRKLATSPRLRAEMGAKAIEAIRDWCSPAAVGRIMTERLAQLARDGVPVKVRS</sequence>
<dbReference type="EC" id="2.4.-.-" evidence="1"/>
<dbReference type="Gene3D" id="3.40.50.2000">
    <property type="entry name" value="Glycogen Phosphorylase B"/>
    <property type="match status" value="2"/>
</dbReference>
<keyword evidence="1" id="KW-0808">Transferase</keyword>
<evidence type="ECO:0000313" key="2">
    <source>
        <dbReference type="Proteomes" id="UP001589535"/>
    </source>
</evidence>
<dbReference type="PANTHER" id="PTHR46656:SF3">
    <property type="entry name" value="PUTATIVE-RELATED"/>
    <property type="match status" value="1"/>
</dbReference>
<evidence type="ECO:0000313" key="1">
    <source>
        <dbReference type="EMBL" id="MFB9690357.1"/>
    </source>
</evidence>